<evidence type="ECO:0000256" key="9">
    <source>
        <dbReference type="HAMAP-Rule" id="MF_00123"/>
    </source>
</evidence>
<dbReference type="Pfam" id="PF03485">
    <property type="entry name" value="Arg_tRNA_synt_N"/>
    <property type="match status" value="1"/>
</dbReference>
<dbReference type="SUPFAM" id="SSF55190">
    <property type="entry name" value="Arginyl-tRNA synthetase (ArgRS), N-terminal 'additional' domain"/>
    <property type="match status" value="1"/>
</dbReference>
<comment type="subcellular location">
    <subcellularLocation>
        <location evidence="9">Cytoplasm</location>
    </subcellularLocation>
</comment>
<dbReference type="CDD" id="cd00671">
    <property type="entry name" value="ArgRS_core"/>
    <property type="match status" value="1"/>
</dbReference>
<dbReference type="InterPro" id="IPR009080">
    <property type="entry name" value="tRNAsynth_Ia_anticodon-bd"/>
</dbReference>
<dbReference type="InterPro" id="IPR001278">
    <property type="entry name" value="Arg-tRNA-ligase"/>
</dbReference>
<dbReference type="Gene3D" id="1.10.730.10">
    <property type="entry name" value="Isoleucyl-tRNA Synthetase, Domain 1"/>
    <property type="match status" value="1"/>
</dbReference>
<evidence type="ECO:0000256" key="5">
    <source>
        <dbReference type="ARBA" id="ARBA00022840"/>
    </source>
</evidence>
<gene>
    <name evidence="9 13" type="primary">argS</name>
    <name evidence="13" type="ORF">MTCD1_00449</name>
</gene>
<protein>
    <recommendedName>
        <fullName evidence="9">Arginine--tRNA ligase</fullName>
        <ecNumber evidence="9">6.1.1.19</ecNumber>
    </recommendedName>
    <alternativeName>
        <fullName evidence="9">Arginyl-tRNA synthetase</fullName>
        <shortName evidence="9">ArgRS</shortName>
    </alternativeName>
</protein>
<comment type="catalytic activity">
    <reaction evidence="8 9">
        <text>tRNA(Arg) + L-arginine + ATP = L-arginyl-tRNA(Arg) + AMP + diphosphate</text>
        <dbReference type="Rhea" id="RHEA:20301"/>
        <dbReference type="Rhea" id="RHEA-COMP:9658"/>
        <dbReference type="Rhea" id="RHEA-COMP:9673"/>
        <dbReference type="ChEBI" id="CHEBI:30616"/>
        <dbReference type="ChEBI" id="CHEBI:32682"/>
        <dbReference type="ChEBI" id="CHEBI:33019"/>
        <dbReference type="ChEBI" id="CHEBI:78442"/>
        <dbReference type="ChEBI" id="CHEBI:78513"/>
        <dbReference type="ChEBI" id="CHEBI:456215"/>
        <dbReference type="EC" id="6.1.1.19"/>
    </reaction>
</comment>
<keyword evidence="3 9" id="KW-0436">Ligase</keyword>
<dbReference type="Proteomes" id="UP000197068">
    <property type="component" value="Unassembled WGS sequence"/>
</dbReference>
<feature type="domain" description="DALR anticodon binding" evidence="11">
    <location>
        <begin position="486"/>
        <end position="609"/>
    </location>
</feature>
<keyword evidence="7 9" id="KW-0030">Aminoacyl-tRNA synthetase</keyword>
<dbReference type="PANTHER" id="PTHR11956">
    <property type="entry name" value="ARGINYL-TRNA SYNTHETASE"/>
    <property type="match status" value="1"/>
</dbReference>
<proteinExistence type="inferred from homology"/>
<keyword evidence="6 9" id="KW-0648">Protein biosynthesis</keyword>
<reference evidence="13 14" key="1">
    <citation type="submission" date="2017-06" db="EMBL/GenBank/DDBJ databases">
        <title>Whole Genome Sequences of Colwellia marinimaniae MTCD1.</title>
        <authorList>
            <person name="Kusumoto H."/>
            <person name="Inoue M."/>
            <person name="Tanikawa K."/>
            <person name="Maeji H."/>
            <person name="Cameron J.H."/>
            <person name="Bartlett D.H."/>
        </authorList>
    </citation>
    <scope>NUCLEOTIDE SEQUENCE [LARGE SCALE GENOMIC DNA]</scope>
    <source>
        <strain evidence="13 14">MTCD1</strain>
    </source>
</reference>
<dbReference type="Gene3D" id="3.30.1360.70">
    <property type="entry name" value="Arginyl tRNA synthetase N-terminal domain"/>
    <property type="match status" value="1"/>
</dbReference>
<dbReference type="InterPro" id="IPR008909">
    <property type="entry name" value="DALR_anticod-bd"/>
</dbReference>
<dbReference type="NCBIfam" id="TIGR00456">
    <property type="entry name" value="argS"/>
    <property type="match status" value="1"/>
</dbReference>
<dbReference type="InterPro" id="IPR014729">
    <property type="entry name" value="Rossmann-like_a/b/a_fold"/>
</dbReference>
<dbReference type="Gene3D" id="3.40.50.620">
    <property type="entry name" value="HUPs"/>
    <property type="match status" value="1"/>
</dbReference>
<dbReference type="InterPro" id="IPR036695">
    <property type="entry name" value="Arg-tRNA-synth_N_sf"/>
</dbReference>
<evidence type="ECO:0000256" key="4">
    <source>
        <dbReference type="ARBA" id="ARBA00022741"/>
    </source>
</evidence>
<evidence type="ECO:0000256" key="3">
    <source>
        <dbReference type="ARBA" id="ARBA00022598"/>
    </source>
</evidence>
<evidence type="ECO:0000313" key="13">
    <source>
        <dbReference type="EMBL" id="GAW94851.1"/>
    </source>
</evidence>
<dbReference type="HAMAP" id="MF_00123">
    <property type="entry name" value="Arg_tRNA_synth"/>
    <property type="match status" value="1"/>
</dbReference>
<dbReference type="SUPFAM" id="SSF47323">
    <property type="entry name" value="Anticodon-binding domain of a subclass of class I aminoacyl-tRNA synthetases"/>
    <property type="match status" value="1"/>
</dbReference>
<feature type="short sequence motif" description="'HIGH' region" evidence="9">
    <location>
        <begin position="147"/>
        <end position="157"/>
    </location>
</feature>
<organism evidence="13 14">
    <name type="scientific">Colwellia marinimaniae</name>
    <dbReference type="NCBI Taxonomy" id="1513592"/>
    <lineage>
        <taxon>Bacteria</taxon>
        <taxon>Pseudomonadati</taxon>
        <taxon>Pseudomonadota</taxon>
        <taxon>Gammaproteobacteria</taxon>
        <taxon>Alteromonadales</taxon>
        <taxon>Colwelliaceae</taxon>
        <taxon>Colwellia</taxon>
    </lineage>
</organism>
<dbReference type="PRINTS" id="PR01038">
    <property type="entry name" value="TRNASYNTHARG"/>
</dbReference>
<evidence type="ECO:0000256" key="1">
    <source>
        <dbReference type="ARBA" id="ARBA00005594"/>
    </source>
</evidence>
<dbReference type="SMART" id="SM00836">
    <property type="entry name" value="DALR_1"/>
    <property type="match status" value="1"/>
</dbReference>
<dbReference type="GO" id="GO:0004814">
    <property type="term" value="F:arginine-tRNA ligase activity"/>
    <property type="evidence" value="ECO:0007669"/>
    <property type="project" value="UniProtKB-EC"/>
</dbReference>
<dbReference type="PROSITE" id="PS00178">
    <property type="entry name" value="AA_TRNA_LIGASE_I"/>
    <property type="match status" value="1"/>
</dbReference>
<dbReference type="InterPro" id="IPR035684">
    <property type="entry name" value="ArgRS_core"/>
</dbReference>
<evidence type="ECO:0000256" key="7">
    <source>
        <dbReference type="ARBA" id="ARBA00023146"/>
    </source>
</evidence>
<dbReference type="Pfam" id="PF00750">
    <property type="entry name" value="tRNA-synt_1d"/>
    <property type="match status" value="1"/>
</dbReference>
<dbReference type="Pfam" id="PF05746">
    <property type="entry name" value="DALR_1"/>
    <property type="match status" value="1"/>
</dbReference>
<dbReference type="EC" id="6.1.1.19" evidence="9"/>
<dbReference type="SUPFAM" id="SSF52374">
    <property type="entry name" value="Nucleotidylyl transferase"/>
    <property type="match status" value="1"/>
</dbReference>
<evidence type="ECO:0000256" key="10">
    <source>
        <dbReference type="RuleBase" id="RU363038"/>
    </source>
</evidence>
<accession>A0ABQ0MR52</accession>
<dbReference type="InterPro" id="IPR005148">
    <property type="entry name" value="Arg-tRNA-synth_N"/>
</dbReference>
<evidence type="ECO:0000313" key="14">
    <source>
        <dbReference type="Proteomes" id="UP000197068"/>
    </source>
</evidence>
<dbReference type="CDD" id="cd07956">
    <property type="entry name" value="Anticodon_Ia_Arg"/>
    <property type="match status" value="1"/>
</dbReference>
<evidence type="ECO:0000256" key="6">
    <source>
        <dbReference type="ARBA" id="ARBA00022917"/>
    </source>
</evidence>
<keyword evidence="14" id="KW-1185">Reference proteome</keyword>
<evidence type="ECO:0000259" key="12">
    <source>
        <dbReference type="SMART" id="SM01016"/>
    </source>
</evidence>
<dbReference type="EMBL" id="BDQM01000002">
    <property type="protein sequence ID" value="GAW94851.1"/>
    <property type="molecule type" value="Genomic_DNA"/>
</dbReference>
<evidence type="ECO:0000259" key="11">
    <source>
        <dbReference type="SMART" id="SM00836"/>
    </source>
</evidence>
<keyword evidence="2 9" id="KW-0963">Cytoplasm</keyword>
<evidence type="ECO:0000256" key="8">
    <source>
        <dbReference type="ARBA" id="ARBA00049339"/>
    </source>
</evidence>
<sequence length="609" mass="67130">MSIIDAKIEPNNNDKESIKMNIKDILSEKVSAAMVAAGLPEGTNPAVSLSNRPNFGDYQANGVMGAAKKLKTNPRELATKVVAALNLDGIASKIELAGPGFINIHLDEKWLATQLNMVAQDTHLGVRQRGVNVDDKQQTVVVDYSAPNLAKEMHVGHLRSTIIGDAVVRALEFRGDKVIRQNHMGDWGTQFGMLIAHLSDKLASEEVAETALSDLENFYREAKVRFDNEEGFADRARADVVKLQSGDAHCAKLWQQFIDISIAHSEEIYAKLNVSLQRSDIMGESAYNDDLSRVVDELMAKEIAEESQGAKVVFIDEMASKDGEPSVFIVQKSGGGFLYATTDLSACRYRSDKLAADRIIIFTDARQALHFKQVEIVARKAGFLPENVSYQHCPFGMMMGDDGKPFKTRTGGTIKLAELLDEAVLRASDLIKEKNPEISDADLAEISNKVGIGAVKFADLSKNRTSDYIFNWKTMLSFEGATAPYLQYAYSRIQSIFSKPEAKEAQIVTALLGNTVINIIEPQEKALALKLLQLEDVIDAVISECTPNLLCNYLYELASLYMSFYEACPILKEGISDEVKVSRLALCQVIANTLKQGLDILGIEVMDRM</sequence>
<feature type="domain" description="Arginyl tRNA synthetase N-terminal" evidence="12">
    <location>
        <begin position="20"/>
        <end position="106"/>
    </location>
</feature>
<keyword evidence="5 9" id="KW-0067">ATP-binding</keyword>
<evidence type="ECO:0000256" key="2">
    <source>
        <dbReference type="ARBA" id="ARBA00022490"/>
    </source>
</evidence>
<dbReference type="InterPro" id="IPR001412">
    <property type="entry name" value="aa-tRNA-synth_I_CS"/>
</dbReference>
<comment type="similarity">
    <text evidence="1 9 10">Belongs to the class-I aminoacyl-tRNA synthetase family.</text>
</comment>
<name>A0ABQ0MR52_9GAMM</name>
<dbReference type="PANTHER" id="PTHR11956:SF5">
    <property type="entry name" value="ARGININE--TRNA LIGASE, CYTOPLASMIC"/>
    <property type="match status" value="1"/>
</dbReference>
<dbReference type="SMART" id="SM01016">
    <property type="entry name" value="Arg_tRNA_synt_N"/>
    <property type="match status" value="1"/>
</dbReference>
<comment type="subunit">
    <text evidence="9">Monomer.</text>
</comment>
<keyword evidence="4 9" id="KW-0547">Nucleotide-binding</keyword>
<comment type="caution">
    <text evidence="13">The sequence shown here is derived from an EMBL/GenBank/DDBJ whole genome shotgun (WGS) entry which is preliminary data.</text>
</comment>